<dbReference type="Proteomes" id="UP000238479">
    <property type="component" value="Chromosome 5"/>
</dbReference>
<comment type="caution">
    <text evidence="2">The sequence shown here is derived from an EMBL/GenBank/DDBJ whole genome shotgun (WGS) entry which is preliminary data.</text>
</comment>
<feature type="compositionally biased region" description="Low complexity" evidence="1">
    <location>
        <begin position="9"/>
        <end position="20"/>
    </location>
</feature>
<dbReference type="AlphaFoldDB" id="A0A2P6QK69"/>
<name>A0A2P6QK69_ROSCH</name>
<sequence length="98" mass="11432">MMHRLLQHNPTQTPRTNPTRKSNLYQIFLNEEIQQVLLAPHSSRNSSEFEDFQDLSLSDWCGVVNQRFSERKTIKWKANLDKYLLASPLSKTGLDKIS</sequence>
<proteinExistence type="predicted"/>
<evidence type="ECO:0000313" key="2">
    <source>
        <dbReference type="EMBL" id="PRQ34565.1"/>
    </source>
</evidence>
<accession>A0A2P6QK69</accession>
<dbReference type="Gramene" id="PRQ34565">
    <property type="protein sequence ID" value="PRQ34565"/>
    <property type="gene ID" value="RchiOBHm_Chr5g0070421"/>
</dbReference>
<dbReference type="EMBL" id="PDCK01000043">
    <property type="protein sequence ID" value="PRQ34565.1"/>
    <property type="molecule type" value="Genomic_DNA"/>
</dbReference>
<reference evidence="2 3" key="1">
    <citation type="journal article" date="2018" name="Nat. Genet.">
        <title>The Rosa genome provides new insights in the design of modern roses.</title>
        <authorList>
            <person name="Bendahmane M."/>
        </authorList>
    </citation>
    <scope>NUCLEOTIDE SEQUENCE [LARGE SCALE GENOMIC DNA]</scope>
    <source>
        <strain evidence="3">cv. Old Blush</strain>
    </source>
</reference>
<feature type="region of interest" description="Disordered" evidence="1">
    <location>
        <begin position="1"/>
        <end position="20"/>
    </location>
</feature>
<protein>
    <submittedName>
        <fullName evidence="2">Uncharacterized protein</fullName>
    </submittedName>
</protein>
<keyword evidence="3" id="KW-1185">Reference proteome</keyword>
<evidence type="ECO:0000256" key="1">
    <source>
        <dbReference type="SAM" id="MobiDB-lite"/>
    </source>
</evidence>
<organism evidence="2 3">
    <name type="scientific">Rosa chinensis</name>
    <name type="common">China rose</name>
    <dbReference type="NCBI Taxonomy" id="74649"/>
    <lineage>
        <taxon>Eukaryota</taxon>
        <taxon>Viridiplantae</taxon>
        <taxon>Streptophyta</taxon>
        <taxon>Embryophyta</taxon>
        <taxon>Tracheophyta</taxon>
        <taxon>Spermatophyta</taxon>
        <taxon>Magnoliopsida</taxon>
        <taxon>eudicotyledons</taxon>
        <taxon>Gunneridae</taxon>
        <taxon>Pentapetalae</taxon>
        <taxon>rosids</taxon>
        <taxon>fabids</taxon>
        <taxon>Rosales</taxon>
        <taxon>Rosaceae</taxon>
        <taxon>Rosoideae</taxon>
        <taxon>Rosoideae incertae sedis</taxon>
        <taxon>Rosa</taxon>
    </lineage>
</organism>
<gene>
    <name evidence="2" type="ORF">RchiOBHm_Chr5g0070421</name>
</gene>
<evidence type="ECO:0000313" key="3">
    <source>
        <dbReference type="Proteomes" id="UP000238479"/>
    </source>
</evidence>